<dbReference type="EMBL" id="VJMH01005466">
    <property type="protein sequence ID" value="KAF0695589.1"/>
    <property type="molecule type" value="Genomic_DNA"/>
</dbReference>
<reference evidence="3" key="2">
    <citation type="submission" date="2019-06" db="EMBL/GenBank/DDBJ databases">
        <title>Genomics analysis of Aphanomyces spp. identifies a new class of oomycete effector associated with host adaptation.</title>
        <authorList>
            <person name="Gaulin E."/>
        </authorList>
    </citation>
    <scope>NUCLEOTIDE SEQUENCE</scope>
    <source>
        <strain evidence="3">CBS 578.67</strain>
    </source>
</reference>
<evidence type="ECO:0000259" key="2">
    <source>
        <dbReference type="Pfam" id="PF03959"/>
    </source>
</evidence>
<reference evidence="4 5" key="1">
    <citation type="submission" date="2019-03" db="EMBL/GenBank/DDBJ databases">
        <authorList>
            <person name="Gaulin E."/>
            <person name="Dumas B."/>
        </authorList>
    </citation>
    <scope>NUCLEOTIDE SEQUENCE [LARGE SCALE GENOMIC DNA]</scope>
    <source>
        <strain evidence="4">CBS 568.67</strain>
    </source>
</reference>
<dbReference type="GO" id="GO:0016787">
    <property type="term" value="F:hydrolase activity"/>
    <property type="evidence" value="ECO:0007669"/>
    <property type="project" value="UniProtKB-KW"/>
</dbReference>
<proteinExistence type="predicted"/>
<dbReference type="Pfam" id="PF03959">
    <property type="entry name" value="FSH1"/>
    <property type="match status" value="1"/>
</dbReference>
<gene>
    <name evidence="4" type="primary">Aste57867_13629</name>
    <name evidence="3" type="ORF">As57867_013579</name>
    <name evidence="4" type="ORF">ASTE57867_13629</name>
</gene>
<dbReference type="OrthoDB" id="414698at2759"/>
<sequence>MANKKLRILCLHGSRTNADVVSMQVSGFRQAFGNSAEFSWVNAPLRASSRPDQGILDFFGEEGPYFEWWEEFNRERWSYPGHKVSLPFLQNYIETQGPFDIIIGFSQGSSITHLLTAHYQAKGQKIPYKAVVSVCGGPARDGMPEELLLDGETKKYAQLKIPSIHIVGEKDDIFDLGNDLVEHYSPQSRSYYTHPDGHRFPAQPAARPMYKEIADKLRDICALSSA</sequence>
<evidence type="ECO:0000256" key="1">
    <source>
        <dbReference type="ARBA" id="ARBA00022801"/>
    </source>
</evidence>
<dbReference type="Gene3D" id="3.40.50.1820">
    <property type="entry name" value="alpha/beta hydrolase"/>
    <property type="match status" value="1"/>
</dbReference>
<evidence type="ECO:0000313" key="3">
    <source>
        <dbReference type="EMBL" id="KAF0695589.1"/>
    </source>
</evidence>
<dbReference type="InterPro" id="IPR029058">
    <property type="entry name" value="AB_hydrolase_fold"/>
</dbReference>
<dbReference type="InterPro" id="IPR050593">
    <property type="entry name" value="LovG"/>
</dbReference>
<evidence type="ECO:0000313" key="5">
    <source>
        <dbReference type="Proteomes" id="UP000332933"/>
    </source>
</evidence>
<protein>
    <submittedName>
        <fullName evidence="4">Aste57867_13629 protein</fullName>
    </submittedName>
</protein>
<keyword evidence="1" id="KW-0378">Hydrolase</keyword>
<keyword evidence="5" id="KW-1185">Reference proteome</keyword>
<dbReference type="Proteomes" id="UP000332933">
    <property type="component" value="Unassembled WGS sequence"/>
</dbReference>
<dbReference type="PANTHER" id="PTHR48070:SF6">
    <property type="entry name" value="ESTERASE OVCA2"/>
    <property type="match status" value="1"/>
</dbReference>
<dbReference type="GO" id="GO:0005634">
    <property type="term" value="C:nucleus"/>
    <property type="evidence" value="ECO:0007669"/>
    <property type="project" value="TreeGrafter"/>
</dbReference>
<dbReference type="SUPFAM" id="SSF53474">
    <property type="entry name" value="alpha/beta-Hydrolases"/>
    <property type="match status" value="1"/>
</dbReference>
<dbReference type="AlphaFoldDB" id="A0A485KYN1"/>
<accession>A0A485KYN1</accession>
<dbReference type="InterPro" id="IPR005645">
    <property type="entry name" value="FSH-like_dom"/>
</dbReference>
<organism evidence="4 5">
    <name type="scientific">Aphanomyces stellatus</name>
    <dbReference type="NCBI Taxonomy" id="120398"/>
    <lineage>
        <taxon>Eukaryota</taxon>
        <taxon>Sar</taxon>
        <taxon>Stramenopiles</taxon>
        <taxon>Oomycota</taxon>
        <taxon>Saprolegniomycetes</taxon>
        <taxon>Saprolegniales</taxon>
        <taxon>Verrucalvaceae</taxon>
        <taxon>Aphanomyces</taxon>
    </lineage>
</organism>
<name>A0A485KYN1_9STRA</name>
<feature type="domain" description="Serine hydrolase" evidence="2">
    <location>
        <begin position="3"/>
        <end position="203"/>
    </location>
</feature>
<evidence type="ECO:0000313" key="4">
    <source>
        <dbReference type="EMBL" id="VFT90466.1"/>
    </source>
</evidence>
<dbReference type="PANTHER" id="PTHR48070">
    <property type="entry name" value="ESTERASE OVCA2"/>
    <property type="match status" value="1"/>
</dbReference>
<dbReference type="GO" id="GO:0005737">
    <property type="term" value="C:cytoplasm"/>
    <property type="evidence" value="ECO:0007669"/>
    <property type="project" value="TreeGrafter"/>
</dbReference>
<dbReference type="EMBL" id="CAADRA010005487">
    <property type="protein sequence ID" value="VFT90466.1"/>
    <property type="molecule type" value="Genomic_DNA"/>
</dbReference>